<keyword evidence="2" id="KW-1185">Reference proteome</keyword>
<dbReference type="EMBL" id="SMMG02000010">
    <property type="protein sequence ID" value="KAA3458791.1"/>
    <property type="molecule type" value="Genomic_DNA"/>
</dbReference>
<evidence type="ECO:0000313" key="2">
    <source>
        <dbReference type="Proteomes" id="UP000325315"/>
    </source>
</evidence>
<protein>
    <submittedName>
        <fullName evidence="1">Kinesin-like protein KIN-7K, chloroplastic</fullName>
    </submittedName>
</protein>
<dbReference type="Pfam" id="PF14223">
    <property type="entry name" value="Retrotran_gag_2"/>
    <property type="match status" value="1"/>
</dbReference>
<dbReference type="Proteomes" id="UP000325315">
    <property type="component" value="Unassembled WGS sequence"/>
</dbReference>
<dbReference type="OrthoDB" id="1931687at2759"/>
<sequence>MKELGSSNLSVLAPPVFDRENYQAWVVRMQVYTESYDYWEVVKQNYEIKLYKEGIIRKVKAKAYLYATVSLAIFNTIMVFRSAKEIWDYLKAEYQGDERIKSMKVLNLIKKFKRLHKKESKLIKEYSDKLIDIANMVRVLETDLFDGGLVQKRLVSVAEKYEATIASLENTKDLT</sequence>
<evidence type="ECO:0000313" key="1">
    <source>
        <dbReference type="EMBL" id="KAA3458791.1"/>
    </source>
</evidence>
<gene>
    <name evidence="1" type="ORF">EPI10_013363</name>
</gene>
<dbReference type="PANTHER" id="PTHR35317">
    <property type="entry name" value="OS04G0629600 PROTEIN"/>
    <property type="match status" value="1"/>
</dbReference>
<name>A0A5B6UL83_9ROSI</name>
<reference evidence="1" key="1">
    <citation type="submission" date="2019-08" db="EMBL/GenBank/DDBJ databases">
        <authorList>
            <person name="Liu F."/>
        </authorList>
    </citation>
    <scope>NUCLEOTIDE SEQUENCE [LARGE SCALE GENOMIC DNA]</scope>
    <source>
        <strain evidence="1">PA1801</strain>
        <tissue evidence="1">Leaf</tissue>
    </source>
</reference>
<dbReference type="PANTHER" id="PTHR35317:SF24">
    <property type="entry name" value="RETROVIRUS-RELATED POL POLYPROTEIN FROM TRANSPOSON TNT 1-94"/>
    <property type="match status" value="1"/>
</dbReference>
<accession>A0A5B6UL83</accession>
<dbReference type="AlphaFoldDB" id="A0A5B6UL83"/>
<proteinExistence type="predicted"/>
<comment type="caution">
    <text evidence="1">The sequence shown here is derived from an EMBL/GenBank/DDBJ whole genome shotgun (WGS) entry which is preliminary data.</text>
</comment>
<organism evidence="1 2">
    <name type="scientific">Gossypium australe</name>
    <dbReference type="NCBI Taxonomy" id="47621"/>
    <lineage>
        <taxon>Eukaryota</taxon>
        <taxon>Viridiplantae</taxon>
        <taxon>Streptophyta</taxon>
        <taxon>Embryophyta</taxon>
        <taxon>Tracheophyta</taxon>
        <taxon>Spermatophyta</taxon>
        <taxon>Magnoliopsida</taxon>
        <taxon>eudicotyledons</taxon>
        <taxon>Gunneridae</taxon>
        <taxon>Pentapetalae</taxon>
        <taxon>rosids</taxon>
        <taxon>malvids</taxon>
        <taxon>Malvales</taxon>
        <taxon>Malvaceae</taxon>
        <taxon>Malvoideae</taxon>
        <taxon>Gossypium</taxon>
    </lineage>
</organism>